<dbReference type="PANTHER" id="PTHR33529">
    <property type="entry name" value="SLR0882 PROTEIN-RELATED"/>
    <property type="match status" value="1"/>
</dbReference>
<dbReference type="GO" id="GO:0055085">
    <property type="term" value="P:transmembrane transport"/>
    <property type="evidence" value="ECO:0007669"/>
    <property type="project" value="InterPro"/>
</dbReference>
<evidence type="ECO:0000256" key="2">
    <source>
        <dbReference type="ARBA" id="ARBA00022475"/>
    </source>
</evidence>
<evidence type="ECO:0000256" key="5">
    <source>
        <dbReference type="ARBA" id="ARBA00023136"/>
    </source>
</evidence>
<keyword evidence="2" id="KW-1003">Cell membrane</keyword>
<feature type="transmembrane region" description="Helical" evidence="6">
    <location>
        <begin position="282"/>
        <end position="301"/>
    </location>
</feature>
<accession>A4U248</accession>
<dbReference type="NCBIfam" id="TIGR04408">
    <property type="entry name" value="LptG_lptG"/>
    <property type="match status" value="1"/>
</dbReference>
<feature type="transmembrane region" description="Helical" evidence="6">
    <location>
        <begin position="64"/>
        <end position="83"/>
    </location>
</feature>
<sequence length="367" mass="40093">MRLSHTLSAYIGRQFLLAFASVLAVILGVVFLFDIIELIRRAAGRGDLGVFNLVAMALLKLPQMMHTVLPFAVMIGAMVAFWRLTRTHELVVARSAGISAWQFLTPVLVLVAGLGVIELTAFNPMAATMYGRFQKMEDEILLGKTSALDVSEMGLWLREGDAQRQIVLHADQVQQELLTLNLRGVHVFVLNAEEHFTRRLSAASGRLADGVLELTDVWEMEGGKSSVHHPALKLATELTLERVHDNFASPETMSFWQLPAFITFFEKAGFAATKHRMHFQSLLSSPLLYCAMVLVAAVFSLRPNMRAGGLLMRVGGGVAAGFGIYFFNKIIYAFGLSATLPQGLAAWSPALVAGLIGVSGLLHLEDG</sequence>
<dbReference type="InterPro" id="IPR005495">
    <property type="entry name" value="LptG/LptF_permease"/>
</dbReference>
<feature type="transmembrane region" description="Helical" evidence="6">
    <location>
        <begin position="15"/>
        <end position="36"/>
    </location>
</feature>
<dbReference type="Pfam" id="PF03739">
    <property type="entry name" value="LptF_LptG"/>
    <property type="match status" value="1"/>
</dbReference>
<feature type="transmembrane region" description="Helical" evidence="6">
    <location>
        <begin position="103"/>
        <end position="126"/>
    </location>
</feature>
<feature type="transmembrane region" description="Helical" evidence="6">
    <location>
        <begin position="307"/>
        <end position="332"/>
    </location>
</feature>
<organism evidence="7">
    <name type="scientific">Magnetospirillum gryphiswaldense</name>
    <dbReference type="NCBI Taxonomy" id="55518"/>
    <lineage>
        <taxon>Bacteria</taxon>
        <taxon>Pseudomonadati</taxon>
        <taxon>Pseudomonadota</taxon>
        <taxon>Alphaproteobacteria</taxon>
        <taxon>Rhodospirillales</taxon>
        <taxon>Rhodospirillaceae</taxon>
        <taxon>Magnetospirillum</taxon>
    </lineage>
</organism>
<name>A4U248_9PROT</name>
<keyword evidence="3 6" id="KW-0812">Transmembrane</keyword>
<reference evidence="7" key="1">
    <citation type="journal article" date="2007" name="J. Bacteriol.">
        <title>Comparative genome analysis of four magnetotactic bacteria reveals a complex set of group-specific genes implicated in magnetosome biomineralization and function.</title>
        <authorList>
            <person name="Richter M."/>
            <person name="Kube M."/>
            <person name="Bazylinski D.A."/>
            <person name="Lombardot T."/>
            <person name="Gloeckner F.O."/>
            <person name="Reinhardt R."/>
            <person name="Schueler D."/>
        </authorList>
    </citation>
    <scope>NUCLEOTIDE SEQUENCE</scope>
    <source>
        <strain evidence="7">MSR-1</strain>
    </source>
</reference>
<dbReference type="EMBL" id="CU459003">
    <property type="protein sequence ID" value="CAM76955.1"/>
    <property type="molecule type" value="Genomic_DNA"/>
</dbReference>
<feature type="transmembrane region" description="Helical" evidence="6">
    <location>
        <begin position="344"/>
        <end position="364"/>
    </location>
</feature>
<evidence type="ECO:0000256" key="4">
    <source>
        <dbReference type="ARBA" id="ARBA00022989"/>
    </source>
</evidence>
<gene>
    <name evidence="7" type="ORF">MGR_0674</name>
</gene>
<evidence type="ECO:0000313" key="7">
    <source>
        <dbReference type="EMBL" id="CAM76955.1"/>
    </source>
</evidence>
<comment type="subcellular location">
    <subcellularLocation>
        <location evidence="1">Cell membrane</location>
        <topology evidence="1">Multi-pass membrane protein</topology>
    </subcellularLocation>
</comment>
<evidence type="ECO:0000256" key="3">
    <source>
        <dbReference type="ARBA" id="ARBA00022692"/>
    </source>
</evidence>
<evidence type="ECO:0000256" key="1">
    <source>
        <dbReference type="ARBA" id="ARBA00004651"/>
    </source>
</evidence>
<proteinExistence type="predicted"/>
<evidence type="ECO:0000256" key="6">
    <source>
        <dbReference type="SAM" id="Phobius"/>
    </source>
</evidence>
<keyword evidence="5 6" id="KW-0472">Membrane</keyword>
<dbReference type="InterPro" id="IPR030923">
    <property type="entry name" value="LptG"/>
</dbReference>
<protein>
    <submittedName>
        <fullName evidence="7">Permease YjgP/YjgQ family</fullName>
    </submittedName>
</protein>
<dbReference type="PANTHER" id="PTHR33529:SF2">
    <property type="entry name" value="LIPOPOLYSACCHARIDE EXPORT SYSTEM PERMEASE PROTEIN LPTG"/>
    <property type="match status" value="1"/>
</dbReference>
<keyword evidence="4 6" id="KW-1133">Transmembrane helix</keyword>
<dbReference type="GO" id="GO:0015920">
    <property type="term" value="P:lipopolysaccharide transport"/>
    <property type="evidence" value="ECO:0007669"/>
    <property type="project" value="TreeGrafter"/>
</dbReference>
<dbReference type="RefSeq" id="WP_024082078.1">
    <property type="nucleotide sequence ID" value="NZ_CP027527.1"/>
</dbReference>
<dbReference type="GO" id="GO:0043190">
    <property type="term" value="C:ATP-binding cassette (ABC) transporter complex"/>
    <property type="evidence" value="ECO:0007669"/>
    <property type="project" value="InterPro"/>
</dbReference>
<dbReference type="AlphaFoldDB" id="A4U248"/>